<accession>A0A3Q3ILQ1</accession>
<dbReference type="SMART" id="SM00409">
    <property type="entry name" value="IG"/>
    <property type="match status" value="1"/>
</dbReference>
<keyword evidence="12" id="KW-1185">Reference proteome</keyword>
<feature type="transmembrane region" description="Helical" evidence="8">
    <location>
        <begin position="188"/>
        <end position="205"/>
    </location>
</feature>
<sequence length="232" mass="26382">MMTALKFVFSLTCLFVGNMAQKTDVKSSPCVRQTRDFVSVKVGDNVTFQCFYEGDDSAWLYWFKRTRGQKPNLIAFNYVYDTVITFNEEFKDHPRFTLDTGKGENHVTIKDLDISDLATYYWASNYLYNFEFAEGTTVSVGKATMLDCEDDAHSPALVYCLSGAFASTTILTVLLVFLVCIRSKTHSCPCIGTVISTLLLIYTTVHSMTLKTNFGFQILQQHFYLPPTQMQR</sequence>
<evidence type="ECO:0000313" key="11">
    <source>
        <dbReference type="Ensembl" id="ENSMALP00000001291.1"/>
    </source>
</evidence>
<reference evidence="11" key="1">
    <citation type="submission" date="2025-08" db="UniProtKB">
        <authorList>
            <consortium name="Ensembl"/>
        </authorList>
    </citation>
    <scope>IDENTIFICATION</scope>
</reference>
<keyword evidence="8" id="KW-1133">Transmembrane helix</keyword>
<dbReference type="Proteomes" id="UP000261600">
    <property type="component" value="Unplaced"/>
</dbReference>
<evidence type="ECO:0000313" key="12">
    <source>
        <dbReference type="Proteomes" id="UP000261600"/>
    </source>
</evidence>
<evidence type="ECO:0000256" key="5">
    <source>
        <dbReference type="ARBA" id="ARBA00023136"/>
    </source>
</evidence>
<keyword evidence="3 9" id="KW-0732">Signal</keyword>
<dbReference type="InterPro" id="IPR036179">
    <property type="entry name" value="Ig-like_dom_sf"/>
</dbReference>
<keyword evidence="6" id="KW-1015">Disulfide bond</keyword>
<dbReference type="InterPro" id="IPR007110">
    <property type="entry name" value="Ig-like_dom"/>
</dbReference>
<name>A0A3Q3ILQ1_MONAL</name>
<dbReference type="PROSITE" id="PS50835">
    <property type="entry name" value="IG_LIKE"/>
    <property type="match status" value="1"/>
</dbReference>
<evidence type="ECO:0000256" key="4">
    <source>
        <dbReference type="ARBA" id="ARBA00022859"/>
    </source>
</evidence>
<dbReference type="PANTHER" id="PTHR19433">
    <property type="entry name" value="T-CELL RECEPTOR ALPHA CHAIN V REGION-RELATED"/>
    <property type="match status" value="1"/>
</dbReference>
<feature type="domain" description="Ig-like" evidence="10">
    <location>
        <begin position="29"/>
        <end position="120"/>
    </location>
</feature>
<dbReference type="GO" id="GO:0009617">
    <property type="term" value="P:response to bacterium"/>
    <property type="evidence" value="ECO:0007669"/>
    <property type="project" value="TreeGrafter"/>
</dbReference>
<dbReference type="InterPro" id="IPR052051">
    <property type="entry name" value="TCR_complex_component"/>
</dbReference>
<feature type="transmembrane region" description="Helical" evidence="8">
    <location>
        <begin position="156"/>
        <end position="181"/>
    </location>
</feature>
<dbReference type="InterPro" id="IPR003599">
    <property type="entry name" value="Ig_sub"/>
</dbReference>
<dbReference type="GO" id="GO:0002376">
    <property type="term" value="P:immune system process"/>
    <property type="evidence" value="ECO:0007669"/>
    <property type="project" value="UniProtKB-KW"/>
</dbReference>
<evidence type="ECO:0000256" key="1">
    <source>
        <dbReference type="ARBA" id="ARBA00004236"/>
    </source>
</evidence>
<organism evidence="11 12">
    <name type="scientific">Monopterus albus</name>
    <name type="common">Swamp eel</name>
    <dbReference type="NCBI Taxonomy" id="43700"/>
    <lineage>
        <taxon>Eukaryota</taxon>
        <taxon>Metazoa</taxon>
        <taxon>Chordata</taxon>
        <taxon>Craniata</taxon>
        <taxon>Vertebrata</taxon>
        <taxon>Euteleostomi</taxon>
        <taxon>Actinopterygii</taxon>
        <taxon>Neopterygii</taxon>
        <taxon>Teleostei</taxon>
        <taxon>Neoteleostei</taxon>
        <taxon>Acanthomorphata</taxon>
        <taxon>Anabantaria</taxon>
        <taxon>Synbranchiformes</taxon>
        <taxon>Synbranchidae</taxon>
        <taxon>Monopterus</taxon>
    </lineage>
</organism>
<evidence type="ECO:0000256" key="7">
    <source>
        <dbReference type="ARBA" id="ARBA00023180"/>
    </source>
</evidence>
<dbReference type="Gene3D" id="2.60.40.10">
    <property type="entry name" value="Immunoglobulins"/>
    <property type="match status" value="1"/>
</dbReference>
<evidence type="ECO:0000259" key="10">
    <source>
        <dbReference type="PROSITE" id="PS50835"/>
    </source>
</evidence>
<dbReference type="InterPro" id="IPR013783">
    <property type="entry name" value="Ig-like_fold"/>
</dbReference>
<reference evidence="11" key="2">
    <citation type="submission" date="2025-09" db="UniProtKB">
        <authorList>
            <consortium name="Ensembl"/>
        </authorList>
    </citation>
    <scope>IDENTIFICATION</scope>
</reference>
<dbReference type="Ensembl" id="ENSMALT00000001336.1">
    <property type="protein sequence ID" value="ENSMALP00000001291.1"/>
    <property type="gene ID" value="ENSMALG00000000985.1"/>
</dbReference>
<evidence type="ECO:0000256" key="6">
    <source>
        <dbReference type="ARBA" id="ARBA00023157"/>
    </source>
</evidence>
<keyword evidence="4" id="KW-0391">Immunity</keyword>
<dbReference type="GO" id="GO:0005886">
    <property type="term" value="C:plasma membrane"/>
    <property type="evidence" value="ECO:0007669"/>
    <property type="project" value="UniProtKB-SubCell"/>
</dbReference>
<feature type="chain" id="PRO_5018788856" description="Ig-like domain-containing protein" evidence="9">
    <location>
        <begin position="21"/>
        <end position="232"/>
    </location>
</feature>
<keyword evidence="8" id="KW-0812">Transmembrane</keyword>
<dbReference type="PANTHER" id="PTHR19433:SF111">
    <property type="entry name" value="T CELL RECEPTOR ALPHA VARIABLE 4"/>
    <property type="match status" value="1"/>
</dbReference>
<comment type="subcellular location">
    <subcellularLocation>
        <location evidence="1">Cell membrane</location>
    </subcellularLocation>
</comment>
<evidence type="ECO:0000256" key="2">
    <source>
        <dbReference type="ARBA" id="ARBA00022475"/>
    </source>
</evidence>
<keyword evidence="2" id="KW-1003">Cell membrane</keyword>
<evidence type="ECO:0000256" key="8">
    <source>
        <dbReference type="SAM" id="Phobius"/>
    </source>
</evidence>
<evidence type="ECO:0000256" key="3">
    <source>
        <dbReference type="ARBA" id="ARBA00022729"/>
    </source>
</evidence>
<keyword evidence="7" id="KW-0325">Glycoprotein</keyword>
<dbReference type="Pfam" id="PF07686">
    <property type="entry name" value="V-set"/>
    <property type="match status" value="1"/>
</dbReference>
<proteinExistence type="predicted"/>
<dbReference type="AlphaFoldDB" id="A0A3Q3ILQ1"/>
<dbReference type="CDD" id="cd00099">
    <property type="entry name" value="IgV"/>
    <property type="match status" value="1"/>
</dbReference>
<dbReference type="InterPro" id="IPR013106">
    <property type="entry name" value="Ig_V-set"/>
</dbReference>
<keyword evidence="5 8" id="KW-0472">Membrane</keyword>
<dbReference type="SUPFAM" id="SSF48726">
    <property type="entry name" value="Immunoglobulin"/>
    <property type="match status" value="1"/>
</dbReference>
<evidence type="ECO:0000256" key="9">
    <source>
        <dbReference type="SAM" id="SignalP"/>
    </source>
</evidence>
<feature type="signal peptide" evidence="9">
    <location>
        <begin position="1"/>
        <end position="20"/>
    </location>
</feature>
<protein>
    <recommendedName>
        <fullName evidence="10">Ig-like domain-containing protein</fullName>
    </recommendedName>
</protein>